<dbReference type="Proteomes" id="UP000176639">
    <property type="component" value="Unassembled WGS sequence"/>
</dbReference>
<evidence type="ECO:0000313" key="2">
    <source>
        <dbReference type="Proteomes" id="UP000176639"/>
    </source>
</evidence>
<name>A0A1F5AYS6_9BACT</name>
<evidence type="ECO:0000313" key="1">
    <source>
        <dbReference type="EMBL" id="OGD23548.1"/>
    </source>
</evidence>
<evidence type="ECO:0008006" key="3">
    <source>
        <dbReference type="Google" id="ProtNLM"/>
    </source>
</evidence>
<comment type="caution">
    <text evidence="1">The sequence shown here is derived from an EMBL/GenBank/DDBJ whole genome shotgun (WGS) entry which is preliminary data.</text>
</comment>
<dbReference type="Gene3D" id="3.30.460.10">
    <property type="entry name" value="Beta Polymerase, domain 2"/>
    <property type="match status" value="1"/>
</dbReference>
<sequence length="308" mass="34713">MTRDALHTSILSTLALAEAEACPAFPHNDIAAYVHVGSALHEADAFPSAYTYLLKNNLIRAKQDRYALVSHAHAFHMIPEREAASVKKIACNTIPLLLLQTIPFAHTMAITGSVAMNNATSKSDVDIFCIARHGRLWTVRALSLALAALFLRRRDNAITGEKLCFNYFLAHDAEAPVQNIASAHMFARALPLFDHDAFARFFTQNKWIARHLRYPEKQSRFPRVAILRMISKIIAAPLSGAFGDRIEQWLKAWQMRRLKQKIKGGGDTAHFILRDDAILLHYPHSKNKAVMDRYERRIRALGITHPSC</sequence>
<dbReference type="EMBL" id="MEYI01000036">
    <property type="protein sequence ID" value="OGD23548.1"/>
    <property type="molecule type" value="Genomic_DNA"/>
</dbReference>
<proteinExistence type="predicted"/>
<reference evidence="1 2" key="1">
    <citation type="journal article" date="2016" name="Nat. Commun.">
        <title>Thousands of microbial genomes shed light on interconnected biogeochemical processes in an aquifer system.</title>
        <authorList>
            <person name="Anantharaman K."/>
            <person name="Brown C.T."/>
            <person name="Hug L.A."/>
            <person name="Sharon I."/>
            <person name="Castelle C.J."/>
            <person name="Probst A.J."/>
            <person name="Thomas B.C."/>
            <person name="Singh A."/>
            <person name="Wilkins M.J."/>
            <person name="Karaoz U."/>
            <person name="Brodie E.L."/>
            <person name="Williams K.H."/>
            <person name="Hubbard S.S."/>
            <person name="Banfield J.F."/>
        </authorList>
    </citation>
    <scope>NUCLEOTIDE SEQUENCE [LARGE SCALE GENOMIC DNA]</scope>
</reference>
<accession>A0A1F5AYS6</accession>
<protein>
    <recommendedName>
        <fullName evidence="3">Polymerase nucleotidyl transferase domain-containing protein</fullName>
    </recommendedName>
</protein>
<dbReference type="SUPFAM" id="SSF81301">
    <property type="entry name" value="Nucleotidyltransferase"/>
    <property type="match status" value="1"/>
</dbReference>
<gene>
    <name evidence="1" type="ORF">A2Z10_00660</name>
</gene>
<dbReference type="InterPro" id="IPR043519">
    <property type="entry name" value="NT_sf"/>
</dbReference>
<dbReference type="AlphaFoldDB" id="A0A1F5AYS6"/>
<organism evidence="1 2">
    <name type="scientific">Candidatus Azambacteria bacterium RBG_16_47_10</name>
    <dbReference type="NCBI Taxonomy" id="1797292"/>
    <lineage>
        <taxon>Bacteria</taxon>
        <taxon>Candidatus Azamiibacteriota</taxon>
    </lineage>
</organism>